<feature type="transmembrane region" description="Helical" evidence="5">
    <location>
        <begin position="163"/>
        <end position="185"/>
    </location>
</feature>
<dbReference type="EMBL" id="JBHUCP010000028">
    <property type="protein sequence ID" value="MFD1534073.1"/>
    <property type="molecule type" value="Genomic_DNA"/>
</dbReference>
<dbReference type="PANTHER" id="PTHR37955:SF1">
    <property type="entry name" value="DEP DOMAIN-CONTAINING PROTEIN"/>
    <property type="match status" value="1"/>
</dbReference>
<organism evidence="6 7">
    <name type="scientific">Pseudonocardia aurantiaca</name>
    <dbReference type="NCBI Taxonomy" id="75290"/>
    <lineage>
        <taxon>Bacteria</taxon>
        <taxon>Bacillati</taxon>
        <taxon>Actinomycetota</taxon>
        <taxon>Actinomycetes</taxon>
        <taxon>Pseudonocardiales</taxon>
        <taxon>Pseudonocardiaceae</taxon>
        <taxon>Pseudonocardia</taxon>
    </lineage>
</organism>
<feature type="transmembrane region" description="Helical" evidence="5">
    <location>
        <begin position="62"/>
        <end position="83"/>
    </location>
</feature>
<gene>
    <name evidence="6" type="ORF">ACFSCY_32115</name>
</gene>
<keyword evidence="2 5" id="KW-0812">Transmembrane</keyword>
<dbReference type="Pfam" id="PF03595">
    <property type="entry name" value="SLAC1"/>
    <property type="match status" value="1"/>
</dbReference>
<sequence>MSYPIEVPAPSQERTSPAALRAVAGVAAPMSPLRIPMNTFGIAFGLAGLADTWSLATGTLGAPATVAVTLWVLTTVAWVWLVVAHTVRGRRSAERLVDQLRNSAQGPIAALVPIVGMLIGAEVYEFLPALGVGLMVAFIVVAALFAGWLLAQWSRGLLHIEDVHGGYFLPTVAGGFIAATSAGTIGLHGLGLGAFAVGVFFWVVVGALILTRITLKGQLPAPLLPTLAIYIAPPAVGGTAWFSLNGGHADPVAYSLVGLTVVLALMQIGLIPAYRRLTFSTGFWSFTFPFAAVARQAIDWLDIERPSLWQLWAWLVVAAITVFVAAIGIRWLFSTRPASAGPTGTNTTHDTEGRRP</sequence>
<feature type="transmembrane region" description="Helical" evidence="5">
    <location>
        <begin position="281"/>
        <end position="298"/>
    </location>
</feature>
<proteinExistence type="predicted"/>
<dbReference type="RefSeq" id="WP_343974030.1">
    <property type="nucleotide sequence ID" value="NZ_BAAAJG010000005.1"/>
</dbReference>
<dbReference type="PANTHER" id="PTHR37955">
    <property type="entry name" value="TELLURITE RESISTANCE PROTEIN TEHA"/>
    <property type="match status" value="1"/>
</dbReference>
<feature type="transmembrane region" description="Helical" evidence="5">
    <location>
        <begin position="223"/>
        <end position="242"/>
    </location>
</feature>
<dbReference type="InterPro" id="IPR004695">
    <property type="entry name" value="SLAC1/Mae1/Ssu1/TehA"/>
</dbReference>
<evidence type="ECO:0008006" key="8">
    <source>
        <dbReference type="Google" id="ProtNLM"/>
    </source>
</evidence>
<evidence type="ECO:0000256" key="5">
    <source>
        <dbReference type="SAM" id="Phobius"/>
    </source>
</evidence>
<keyword evidence="4 5" id="KW-0472">Membrane</keyword>
<dbReference type="Gene3D" id="1.50.10.150">
    <property type="entry name" value="Voltage-dependent anion channel"/>
    <property type="match status" value="1"/>
</dbReference>
<comment type="caution">
    <text evidence="6">The sequence shown here is derived from an EMBL/GenBank/DDBJ whole genome shotgun (WGS) entry which is preliminary data.</text>
</comment>
<evidence type="ECO:0000256" key="4">
    <source>
        <dbReference type="ARBA" id="ARBA00023136"/>
    </source>
</evidence>
<reference evidence="7" key="1">
    <citation type="journal article" date="2019" name="Int. J. Syst. Evol. Microbiol.">
        <title>The Global Catalogue of Microorganisms (GCM) 10K type strain sequencing project: providing services to taxonomists for standard genome sequencing and annotation.</title>
        <authorList>
            <consortium name="The Broad Institute Genomics Platform"/>
            <consortium name="The Broad Institute Genome Sequencing Center for Infectious Disease"/>
            <person name="Wu L."/>
            <person name="Ma J."/>
        </authorList>
    </citation>
    <scope>NUCLEOTIDE SEQUENCE [LARGE SCALE GENOMIC DNA]</scope>
    <source>
        <strain evidence="7">JCM 12165</strain>
    </source>
</reference>
<protein>
    <recommendedName>
        <fullName evidence="8">Tellurite resistance protein</fullName>
    </recommendedName>
</protein>
<comment type="subcellular location">
    <subcellularLocation>
        <location evidence="1">Membrane</location>
        <topology evidence="1">Multi-pass membrane protein</topology>
    </subcellularLocation>
</comment>
<dbReference type="Proteomes" id="UP001597145">
    <property type="component" value="Unassembled WGS sequence"/>
</dbReference>
<evidence type="ECO:0000313" key="6">
    <source>
        <dbReference type="EMBL" id="MFD1534073.1"/>
    </source>
</evidence>
<evidence type="ECO:0000256" key="2">
    <source>
        <dbReference type="ARBA" id="ARBA00022692"/>
    </source>
</evidence>
<keyword evidence="7" id="KW-1185">Reference proteome</keyword>
<dbReference type="InterPro" id="IPR052951">
    <property type="entry name" value="Tellurite_res_ion_channel"/>
</dbReference>
<evidence type="ECO:0000313" key="7">
    <source>
        <dbReference type="Proteomes" id="UP001597145"/>
    </source>
</evidence>
<feature type="transmembrane region" description="Helical" evidence="5">
    <location>
        <begin position="130"/>
        <end position="151"/>
    </location>
</feature>
<keyword evidence="3 5" id="KW-1133">Transmembrane helix</keyword>
<evidence type="ECO:0000256" key="1">
    <source>
        <dbReference type="ARBA" id="ARBA00004141"/>
    </source>
</evidence>
<accession>A0ABW4FVB0</accession>
<feature type="transmembrane region" description="Helical" evidence="5">
    <location>
        <begin position="254"/>
        <end position="274"/>
    </location>
</feature>
<feature type="transmembrane region" description="Helical" evidence="5">
    <location>
        <begin position="191"/>
        <end position="211"/>
    </location>
</feature>
<feature type="transmembrane region" description="Helical" evidence="5">
    <location>
        <begin position="310"/>
        <end position="333"/>
    </location>
</feature>
<feature type="transmembrane region" description="Helical" evidence="5">
    <location>
        <begin position="104"/>
        <end position="124"/>
    </location>
</feature>
<name>A0ABW4FVB0_9PSEU</name>
<evidence type="ECO:0000256" key="3">
    <source>
        <dbReference type="ARBA" id="ARBA00022989"/>
    </source>
</evidence>
<dbReference type="InterPro" id="IPR038665">
    <property type="entry name" value="Voltage-dep_anion_channel_sf"/>
</dbReference>